<dbReference type="GO" id="GO:0005260">
    <property type="term" value="F:intracellularly ATP-gated chloride channel activity"/>
    <property type="evidence" value="ECO:0007669"/>
    <property type="project" value="UniProtKB-EC"/>
</dbReference>
<keyword evidence="15" id="KW-0067">ATP-binding</keyword>
<dbReference type="InterPro" id="IPR047083">
    <property type="entry name" value="ABCC4_TMD2"/>
</dbReference>
<evidence type="ECO:0000256" key="23">
    <source>
        <dbReference type="ARBA" id="ARBA00023303"/>
    </source>
</evidence>
<evidence type="ECO:0000256" key="19">
    <source>
        <dbReference type="ARBA" id="ARBA00023173"/>
    </source>
</evidence>
<evidence type="ECO:0000256" key="16">
    <source>
        <dbReference type="ARBA" id="ARBA00022989"/>
    </source>
</evidence>
<dbReference type="GO" id="GO:0005524">
    <property type="term" value="F:ATP binding"/>
    <property type="evidence" value="ECO:0007669"/>
    <property type="project" value="UniProtKB-KW"/>
</dbReference>
<evidence type="ECO:0000256" key="9">
    <source>
        <dbReference type="ARBA" id="ARBA00022448"/>
    </source>
</evidence>
<comment type="catalytic activity">
    <reaction evidence="24">
        <text>chloride(in) = chloride(out)</text>
        <dbReference type="Rhea" id="RHEA:29823"/>
        <dbReference type="ChEBI" id="CHEBI:17996"/>
    </reaction>
</comment>
<feature type="transmembrane region" description="Helical" evidence="32">
    <location>
        <begin position="349"/>
        <end position="375"/>
    </location>
</feature>
<dbReference type="CDD" id="cd03244">
    <property type="entry name" value="ABCC_MRP_domain2"/>
    <property type="match status" value="1"/>
</dbReference>
<feature type="transmembrane region" description="Helical" evidence="32">
    <location>
        <begin position="310"/>
        <end position="337"/>
    </location>
</feature>
<dbReference type="InterPro" id="IPR027417">
    <property type="entry name" value="P-loop_NTPase"/>
</dbReference>
<evidence type="ECO:0000256" key="15">
    <source>
        <dbReference type="ARBA" id="ARBA00022840"/>
    </source>
</evidence>
<dbReference type="SUPFAM" id="SSF52540">
    <property type="entry name" value="P-loop containing nucleoside triphosphate hydrolases"/>
    <property type="match status" value="2"/>
</dbReference>
<evidence type="ECO:0000256" key="30">
    <source>
        <dbReference type="ARBA" id="ARBA00048778"/>
    </source>
</evidence>
<keyword evidence="19" id="KW-0869">Chloride channel</keyword>
<feature type="transmembrane region" description="Helical" evidence="32">
    <location>
        <begin position="855"/>
        <end position="883"/>
    </location>
</feature>
<dbReference type="GO" id="GO:0031901">
    <property type="term" value="C:early endosome membrane"/>
    <property type="evidence" value="ECO:0007669"/>
    <property type="project" value="UniProtKB-SubCell"/>
</dbReference>
<evidence type="ECO:0000256" key="27">
    <source>
        <dbReference type="ARBA" id="ARBA00033163"/>
    </source>
</evidence>
<dbReference type="Pfam" id="PF00005">
    <property type="entry name" value="ABC_tran"/>
    <property type="match status" value="2"/>
</dbReference>
<comment type="similarity">
    <text evidence="5">Belongs to the ABC transporter superfamily. ABCC family. CFTR transporter (TC 3.A.1.202) subfamily.</text>
</comment>
<dbReference type="FunFam" id="3.40.50.300:FF:000482">
    <property type="entry name" value="Multidrug resistance-associated protein member 4"/>
    <property type="match status" value="1"/>
</dbReference>
<keyword evidence="17" id="KW-0406">Ion transport</keyword>
<evidence type="ECO:0000256" key="1">
    <source>
        <dbReference type="ARBA" id="ARBA00004195"/>
    </source>
</evidence>
<dbReference type="PROSITE" id="PS50929">
    <property type="entry name" value="ABC_TM1F"/>
    <property type="match status" value="2"/>
</dbReference>
<evidence type="ECO:0000313" key="33">
    <source>
        <dbReference type="EMBL" id="CAH1780700.1"/>
    </source>
</evidence>
<comment type="caution">
    <text evidence="33">The sequence shown here is derived from an EMBL/GenBank/DDBJ whole genome shotgun (WGS) entry which is preliminary data.</text>
</comment>
<dbReference type="PROSITE" id="PS50893">
    <property type="entry name" value="ABC_TRANSPORTER_2"/>
    <property type="match status" value="2"/>
</dbReference>
<feature type="region of interest" description="Disordered" evidence="31">
    <location>
        <begin position="1390"/>
        <end position="1442"/>
    </location>
</feature>
<evidence type="ECO:0000256" key="13">
    <source>
        <dbReference type="ARBA" id="ARBA00022753"/>
    </source>
</evidence>
<keyword evidence="34" id="KW-1185">Reference proteome</keyword>
<feature type="transmembrane region" description="Helical" evidence="32">
    <location>
        <begin position="132"/>
        <end position="155"/>
    </location>
</feature>
<evidence type="ECO:0000256" key="8">
    <source>
        <dbReference type="ARBA" id="ARBA00016668"/>
    </source>
</evidence>
<evidence type="ECO:0000256" key="28">
    <source>
        <dbReference type="ARBA" id="ARBA00034073"/>
    </source>
</evidence>
<evidence type="ECO:0000256" key="3">
    <source>
        <dbReference type="ARBA" id="ARBA00004477"/>
    </source>
</evidence>
<feature type="transmembrane region" description="Helical" evidence="32">
    <location>
        <begin position="770"/>
        <end position="796"/>
    </location>
</feature>
<dbReference type="InterPro" id="IPR003439">
    <property type="entry name" value="ABC_transporter-like_ATP-bd"/>
</dbReference>
<comment type="catalytic activity">
    <reaction evidence="30">
        <text>ATP + H2O = ADP + phosphate + H(+)</text>
        <dbReference type="Rhea" id="RHEA:13065"/>
        <dbReference type="ChEBI" id="CHEBI:15377"/>
        <dbReference type="ChEBI" id="CHEBI:15378"/>
        <dbReference type="ChEBI" id="CHEBI:30616"/>
        <dbReference type="ChEBI" id="CHEBI:43474"/>
        <dbReference type="ChEBI" id="CHEBI:456216"/>
    </reaction>
    <physiologicalReaction direction="left-to-right" evidence="30">
        <dbReference type="Rhea" id="RHEA:13066"/>
    </physiologicalReaction>
</comment>
<evidence type="ECO:0000256" key="14">
    <source>
        <dbReference type="ARBA" id="ARBA00022824"/>
    </source>
</evidence>
<dbReference type="GO" id="GO:0034707">
    <property type="term" value="C:chloride channel complex"/>
    <property type="evidence" value="ECO:0007669"/>
    <property type="project" value="UniProtKB-KW"/>
</dbReference>
<protein>
    <recommendedName>
        <fullName evidence="8">Cystic fibrosis transmembrane conductance regulator</fullName>
        <ecNumber evidence="7">5.6.1.6</ecNumber>
    </recommendedName>
    <alternativeName>
        <fullName evidence="25">ATP-binding cassette sub-family C member 7</fullName>
    </alternativeName>
    <alternativeName>
        <fullName evidence="26">Channel conductance-controlling ATPase</fullName>
    </alternativeName>
    <alternativeName>
        <fullName evidence="27">cAMP-dependent chloride channel</fullName>
    </alternativeName>
</protein>
<dbReference type="GO" id="GO:0016324">
    <property type="term" value="C:apical plasma membrane"/>
    <property type="evidence" value="ECO:0007669"/>
    <property type="project" value="UniProtKB-SubCell"/>
</dbReference>
<dbReference type="EMBL" id="CAIIXF020000004">
    <property type="protein sequence ID" value="CAH1780700.1"/>
    <property type="molecule type" value="Genomic_DNA"/>
</dbReference>
<keyword evidence="23" id="KW-0407">Ion channel</keyword>
<dbReference type="CDD" id="cd18593">
    <property type="entry name" value="ABC_6TM_MRP4_D1_like"/>
    <property type="match status" value="1"/>
</dbReference>
<dbReference type="FunFam" id="1.20.1560.10:FF:000014">
    <property type="entry name" value="Multidrug resistance-associated protein member 4"/>
    <property type="match status" value="1"/>
</dbReference>
<dbReference type="InterPro" id="IPR011527">
    <property type="entry name" value="ABC1_TM_dom"/>
</dbReference>
<dbReference type="Proteomes" id="UP000749559">
    <property type="component" value="Unassembled WGS sequence"/>
</dbReference>
<gene>
    <name evidence="33" type="ORF">OFUS_LOCUS7358</name>
</gene>
<dbReference type="PROSITE" id="PS00211">
    <property type="entry name" value="ABC_TRANSPORTER_1"/>
    <property type="match status" value="2"/>
</dbReference>
<dbReference type="InterPro" id="IPR050173">
    <property type="entry name" value="ABC_transporter_C-like"/>
</dbReference>
<dbReference type="EC" id="5.6.1.6" evidence="7"/>
<dbReference type="PANTHER" id="PTHR24223:SF456">
    <property type="entry name" value="MULTIDRUG RESISTANCE-ASSOCIATED PROTEIN LETHAL(2)03659"/>
    <property type="match status" value="1"/>
</dbReference>
<comment type="catalytic activity">
    <reaction evidence="28">
        <text>ATP + H2O + closed Cl(-) channel = ADP + phosphate + open Cl(-) channel.</text>
        <dbReference type="EC" id="5.6.1.6"/>
    </reaction>
</comment>
<evidence type="ECO:0000256" key="18">
    <source>
        <dbReference type="ARBA" id="ARBA00023136"/>
    </source>
</evidence>
<evidence type="ECO:0000256" key="26">
    <source>
        <dbReference type="ARBA" id="ARBA00031358"/>
    </source>
</evidence>
<organism evidence="33 34">
    <name type="scientific">Owenia fusiformis</name>
    <name type="common">Polychaete worm</name>
    <dbReference type="NCBI Taxonomy" id="6347"/>
    <lineage>
        <taxon>Eukaryota</taxon>
        <taxon>Metazoa</taxon>
        <taxon>Spiralia</taxon>
        <taxon>Lophotrochozoa</taxon>
        <taxon>Annelida</taxon>
        <taxon>Polychaeta</taxon>
        <taxon>Sedentaria</taxon>
        <taxon>Canalipalpata</taxon>
        <taxon>Sabellida</taxon>
        <taxon>Oweniida</taxon>
        <taxon>Oweniidae</taxon>
        <taxon>Owenia</taxon>
    </lineage>
</organism>
<feature type="transmembrane region" description="Helical" evidence="32">
    <location>
        <begin position="955"/>
        <end position="974"/>
    </location>
</feature>
<dbReference type="CDD" id="cd18601">
    <property type="entry name" value="ABC_6TM_MRP4_D2_like"/>
    <property type="match status" value="1"/>
</dbReference>
<keyword evidence="20" id="KW-0325">Glycoprotein</keyword>
<dbReference type="InterPro" id="IPR009147">
    <property type="entry name" value="CFTR/ABCC7"/>
</dbReference>
<dbReference type="FunFam" id="1.20.1560.10:FF:000026">
    <property type="entry name" value="Multidrug resistance-associated protein lethal(2)03659"/>
    <property type="match status" value="1"/>
</dbReference>
<evidence type="ECO:0000256" key="6">
    <source>
        <dbReference type="ARBA" id="ARBA00009726"/>
    </source>
</evidence>
<dbReference type="PRINTS" id="PR01851">
    <property type="entry name" value="CYSFIBREGLTR"/>
</dbReference>
<dbReference type="OrthoDB" id="6500128at2759"/>
<dbReference type="InterPro" id="IPR017871">
    <property type="entry name" value="ABC_transporter-like_CS"/>
</dbReference>
<feature type="transmembrane region" description="Helical" evidence="32">
    <location>
        <begin position="234"/>
        <end position="252"/>
    </location>
</feature>
<evidence type="ECO:0000256" key="25">
    <source>
        <dbReference type="ARBA" id="ARBA00029720"/>
    </source>
</evidence>
<dbReference type="GO" id="GO:0016887">
    <property type="term" value="F:ATP hydrolysis activity"/>
    <property type="evidence" value="ECO:0007669"/>
    <property type="project" value="InterPro"/>
</dbReference>
<comment type="subcellular location">
    <subcellularLocation>
        <location evidence="2">Apical cell membrane</location>
        <topology evidence="2">Multi-pass membrane protein</topology>
    </subcellularLocation>
    <subcellularLocation>
        <location evidence="4">Early endosome membrane</location>
        <topology evidence="4">Multi-pass membrane protein</topology>
    </subcellularLocation>
    <subcellularLocation>
        <location evidence="3">Endoplasmic reticulum membrane</location>
        <topology evidence="3">Multi-pass membrane protein</topology>
    </subcellularLocation>
    <subcellularLocation>
        <location evidence="1">Recycling endosome membrane</location>
        <topology evidence="1">Multi-pass membrane protein</topology>
    </subcellularLocation>
</comment>
<keyword evidence="9" id="KW-0813">Transport</keyword>
<evidence type="ECO:0000256" key="12">
    <source>
        <dbReference type="ARBA" id="ARBA00022741"/>
    </source>
</evidence>
<evidence type="ECO:0000256" key="7">
    <source>
        <dbReference type="ARBA" id="ARBA00012195"/>
    </source>
</evidence>
<evidence type="ECO:0000256" key="21">
    <source>
        <dbReference type="ARBA" id="ARBA00023214"/>
    </source>
</evidence>
<dbReference type="InterPro" id="IPR036640">
    <property type="entry name" value="ABC1_TM_sf"/>
</dbReference>
<sequence>MDESKQHVKPCPMTSVNPLSRLFFWWLNPLFNVGYKRPLEETDMFNVLPEDDSENLCHRLEVEWNKELEKVKKNEKESASLSWALIRTFGKQYGLLGLIAFIEELTKVCQPLLLGGLIRYFDPKANVTQTEAYLYAMGVSLCAINLAVVHHPYFFGVQRIGMQIRIACCSLMYKKTLRLSNQAMGQTTTGKIVNLMSNDVRRFDLSVLFFHFLWIAPAMAVVGLIIIWHLIGPSVLAGYLVLLLLIPVQGYMGKLFAKLRRKTAVETDERVKVMNEIITGMRVIKMYCWEKPFGALIAKIRSKEMKRIRFGYHVTGCILGPFWASGQVISFFTFMTYVLLGNHLTSEKIWVTIALLNPLRLVALLYVPYAVLLYAETNITIKRLETFLSQEEISENSAIQHEKQRPLPADCGIVAKDVTAQWDKELEAPTLSEIDFESKPGKLLAVIGPVGCGKSSLLMSILGEIPVQKGTIDVKGQIAYSAQQPWVFSASLRQNIIFGRKFEATRYNKILKMTALSKDISMLSEGDLTLVGERGVSLSGGQRARVSLARALYYEADVYLLDDPLSAVDAAVGKHLFEKCIQGLLKDKARILVTHQLQYLKHADEILILKDGKIANRGTFSDLAAAGIDFASLLKRTEDEKMAEKKQTNPELLDDIFKENLTAKTQSMFNLSHSKFGEKTEESISLLKKDAQQLDSLSLSGLRERIKSDSSLGPQSNHILENAQSNPLLMSTETLNFETDHVCRNEEEKRSEGGVTVGIYKQYFKAGGGVPAIIFLLFLCILTQVGYVMCDFWLSYWSNKEVEYNMKRSIQDENLTSIYTTNTTHNSTDSDIYTQPWLNISGGTENEITPVDRNYYLYIWSGITIGVLVFSMARALYFFHMLVNAAETLHKMMFKSIVRAPVYFFDTNPVGRILNRFSKDVGQMDEMLPRAFFDFVQCFFLIIGIIVVTGIINPWVFIPTLPLCVLFFVIRHYYLSTSRDVKRLEGTTRSPVFSHLSASIQGLHSIRAFKAEETFTHEFDKHHNLHTEAWFLYLATTRWFAIRLDFICALFITSVSFCSVLAAGSLNGGLVGLTMTYSMAMMGMFQWAVRQSAETETQMTSVERIIEYTHLQSEAELDSGPNSKPPSDWPKHGIITGEKASFKYSEEAPVVLKNLYFCVRAQEKVGIVGSTGAGKSSLISMLFRLAEPSGKLLIDGVSITEIGLHDLRGAMAIIPQDPVLFSGTIKHNLDPFNVHSDPDLWQALEEVELKSAVDELPGGLDSEISEGGTNFSVGQRQLLCLARAVLRRNKILIIDEATANVDPRTDQLIQQTIREKFVDCTVLTIAHRLNTVMDSERIMVLHDGCIKEFDEPQELLQNENSLFSEMVKSSGAEAGHLKQLAKEAFYKRHPNDSIEDNPASNSNINDVNSISNHSDKLQNNPSDEVEINDTISKDDLNDVVSPGDVNVNEIKASENAVKT</sequence>
<evidence type="ECO:0000256" key="17">
    <source>
        <dbReference type="ARBA" id="ARBA00023065"/>
    </source>
</evidence>
<evidence type="ECO:0000256" key="29">
    <source>
        <dbReference type="ARBA" id="ARBA00044653"/>
    </source>
</evidence>
<comment type="catalytic activity">
    <reaction evidence="29">
        <text>hydrogencarbonate(in) = hydrogencarbonate(out)</text>
        <dbReference type="Rhea" id="RHEA:28695"/>
        <dbReference type="ChEBI" id="CHEBI:17544"/>
    </reaction>
</comment>
<keyword evidence="16 32" id="KW-1133">Transmembrane helix</keyword>
<dbReference type="PANTHER" id="PTHR24223">
    <property type="entry name" value="ATP-BINDING CASSETTE SUB-FAMILY C"/>
    <property type="match status" value="1"/>
</dbReference>
<keyword evidence="14" id="KW-0256">Endoplasmic reticulum</keyword>
<evidence type="ECO:0000256" key="5">
    <source>
        <dbReference type="ARBA" id="ARBA00009118"/>
    </source>
</evidence>
<dbReference type="GO" id="GO:0140359">
    <property type="term" value="F:ABC-type transporter activity"/>
    <property type="evidence" value="ECO:0007669"/>
    <property type="project" value="InterPro"/>
</dbReference>
<dbReference type="GO" id="GO:0005789">
    <property type="term" value="C:endoplasmic reticulum membrane"/>
    <property type="evidence" value="ECO:0007669"/>
    <property type="project" value="UniProtKB-SubCell"/>
</dbReference>
<dbReference type="Gene3D" id="3.40.50.300">
    <property type="entry name" value="P-loop containing nucleotide triphosphate hydrolases"/>
    <property type="match status" value="2"/>
</dbReference>
<keyword evidence="11 32" id="KW-0812">Transmembrane</keyword>
<evidence type="ECO:0000256" key="10">
    <source>
        <dbReference type="ARBA" id="ARBA00022553"/>
    </source>
</evidence>
<dbReference type="CDD" id="cd03250">
    <property type="entry name" value="ABCC_MRP_domain1"/>
    <property type="match status" value="1"/>
</dbReference>
<feature type="transmembrane region" description="Helical" evidence="32">
    <location>
        <begin position="931"/>
        <end position="949"/>
    </location>
</feature>
<reference evidence="33" key="1">
    <citation type="submission" date="2022-03" db="EMBL/GenBank/DDBJ databases">
        <authorList>
            <person name="Martin C."/>
        </authorList>
    </citation>
    <scope>NUCLEOTIDE SEQUENCE</scope>
</reference>
<keyword evidence="10" id="KW-0597">Phosphoprotein</keyword>
<dbReference type="GO" id="GO:0055038">
    <property type="term" value="C:recycling endosome membrane"/>
    <property type="evidence" value="ECO:0007669"/>
    <property type="project" value="UniProtKB-SubCell"/>
</dbReference>
<proteinExistence type="inferred from homology"/>
<keyword evidence="21" id="KW-0868">Chloride</keyword>
<keyword evidence="18 32" id="KW-0472">Membrane</keyword>
<feature type="transmembrane region" description="Helical" evidence="32">
    <location>
        <begin position="205"/>
        <end position="228"/>
    </location>
</feature>
<evidence type="ECO:0000256" key="31">
    <source>
        <dbReference type="SAM" id="MobiDB-lite"/>
    </source>
</evidence>
<evidence type="ECO:0000256" key="4">
    <source>
        <dbReference type="ARBA" id="ARBA00004520"/>
    </source>
</evidence>
<dbReference type="InterPro" id="IPR003593">
    <property type="entry name" value="AAA+_ATPase"/>
</dbReference>
<keyword evidence="13" id="KW-0967">Endosome</keyword>
<dbReference type="Pfam" id="PF00664">
    <property type="entry name" value="ABC_membrane"/>
    <property type="match status" value="2"/>
</dbReference>
<keyword evidence="22" id="KW-0413">Isomerase</keyword>
<name>A0A8J1Y2J4_OWEFU</name>
<comment type="similarity">
    <text evidence="6">Belongs to the ABC transporter superfamily. ABCC family. Conjugate transporter (TC 3.A.1.208) subfamily.</text>
</comment>
<accession>A0A8J1Y2J4</accession>
<keyword evidence="12" id="KW-0547">Nucleotide-binding</keyword>
<dbReference type="SMART" id="SM00382">
    <property type="entry name" value="AAA"/>
    <property type="match status" value="2"/>
</dbReference>
<evidence type="ECO:0000256" key="11">
    <source>
        <dbReference type="ARBA" id="ARBA00022692"/>
    </source>
</evidence>
<feature type="compositionally biased region" description="Low complexity" evidence="31">
    <location>
        <begin position="1400"/>
        <end position="1412"/>
    </location>
</feature>
<dbReference type="SUPFAM" id="SSF90123">
    <property type="entry name" value="ABC transporter transmembrane region"/>
    <property type="match status" value="2"/>
</dbReference>
<dbReference type="InterPro" id="IPR030240">
    <property type="entry name" value="ABCC4_TMD1"/>
</dbReference>
<evidence type="ECO:0000256" key="24">
    <source>
        <dbReference type="ARBA" id="ARBA00024167"/>
    </source>
</evidence>
<dbReference type="Gene3D" id="1.20.1560.10">
    <property type="entry name" value="ABC transporter type 1, transmembrane domain"/>
    <property type="match status" value="2"/>
</dbReference>
<evidence type="ECO:0000256" key="22">
    <source>
        <dbReference type="ARBA" id="ARBA00023235"/>
    </source>
</evidence>
<evidence type="ECO:0000313" key="34">
    <source>
        <dbReference type="Proteomes" id="UP000749559"/>
    </source>
</evidence>
<evidence type="ECO:0000256" key="32">
    <source>
        <dbReference type="SAM" id="Phobius"/>
    </source>
</evidence>
<dbReference type="FunFam" id="3.40.50.300:FF:000163">
    <property type="entry name" value="Multidrug resistance-associated protein member 4"/>
    <property type="match status" value="1"/>
</dbReference>
<evidence type="ECO:0000256" key="20">
    <source>
        <dbReference type="ARBA" id="ARBA00023180"/>
    </source>
</evidence>
<evidence type="ECO:0000256" key="2">
    <source>
        <dbReference type="ARBA" id="ARBA00004424"/>
    </source>
</evidence>
<feature type="transmembrane region" description="Helical" evidence="32">
    <location>
        <begin position="1044"/>
        <end position="1064"/>
    </location>
</feature>